<dbReference type="PANTHER" id="PTHR46060">
    <property type="entry name" value="MARINER MOS1 TRANSPOSASE-LIKE PROTEIN"/>
    <property type="match status" value="1"/>
</dbReference>
<dbReference type="STRING" id="178035.A0A154PRX6"/>
<dbReference type="PANTHER" id="PTHR46060:SF2">
    <property type="entry name" value="HISTONE-LYSINE N-METHYLTRANSFERASE SETMAR"/>
    <property type="match status" value="1"/>
</dbReference>
<keyword evidence="1" id="KW-0489">Methyltransferase</keyword>
<gene>
    <name evidence="1" type="ORF">WN55_07036</name>
</gene>
<dbReference type="GO" id="GO:0003697">
    <property type="term" value="F:single-stranded DNA binding"/>
    <property type="evidence" value="ECO:0007669"/>
    <property type="project" value="TreeGrafter"/>
</dbReference>
<dbReference type="GO" id="GO:0032259">
    <property type="term" value="P:methylation"/>
    <property type="evidence" value="ECO:0007669"/>
    <property type="project" value="UniProtKB-KW"/>
</dbReference>
<dbReference type="GO" id="GO:0006303">
    <property type="term" value="P:double-strand break repair via nonhomologous end joining"/>
    <property type="evidence" value="ECO:0007669"/>
    <property type="project" value="TreeGrafter"/>
</dbReference>
<dbReference type="GO" id="GO:0031297">
    <property type="term" value="P:replication fork processing"/>
    <property type="evidence" value="ECO:0007669"/>
    <property type="project" value="TreeGrafter"/>
</dbReference>
<dbReference type="AlphaFoldDB" id="A0A154PRX6"/>
<dbReference type="GO" id="GO:0000729">
    <property type="term" value="P:DNA double-strand break processing"/>
    <property type="evidence" value="ECO:0007669"/>
    <property type="project" value="TreeGrafter"/>
</dbReference>
<dbReference type="GO" id="GO:0005634">
    <property type="term" value="C:nucleus"/>
    <property type="evidence" value="ECO:0007669"/>
    <property type="project" value="TreeGrafter"/>
</dbReference>
<dbReference type="Gene3D" id="1.10.10.10">
    <property type="entry name" value="Winged helix-like DNA-binding domain superfamily/Winged helix DNA-binding domain"/>
    <property type="match status" value="1"/>
</dbReference>
<dbReference type="InterPro" id="IPR036388">
    <property type="entry name" value="WH-like_DNA-bd_sf"/>
</dbReference>
<accession>A0A154PRX6</accession>
<dbReference type="Proteomes" id="UP000076502">
    <property type="component" value="Unassembled WGS sequence"/>
</dbReference>
<dbReference type="GO" id="GO:0000014">
    <property type="term" value="F:single-stranded DNA endodeoxyribonuclease activity"/>
    <property type="evidence" value="ECO:0007669"/>
    <property type="project" value="TreeGrafter"/>
</dbReference>
<protein>
    <submittedName>
        <fullName evidence="1">Histone-lysine N-methyltransferase SETMAR</fullName>
    </submittedName>
</protein>
<organism evidence="1 2">
    <name type="scientific">Dufourea novaeangliae</name>
    <name type="common">Sweat bee</name>
    <dbReference type="NCBI Taxonomy" id="178035"/>
    <lineage>
        <taxon>Eukaryota</taxon>
        <taxon>Metazoa</taxon>
        <taxon>Ecdysozoa</taxon>
        <taxon>Arthropoda</taxon>
        <taxon>Hexapoda</taxon>
        <taxon>Insecta</taxon>
        <taxon>Pterygota</taxon>
        <taxon>Neoptera</taxon>
        <taxon>Endopterygota</taxon>
        <taxon>Hymenoptera</taxon>
        <taxon>Apocrita</taxon>
        <taxon>Aculeata</taxon>
        <taxon>Apoidea</taxon>
        <taxon>Anthophila</taxon>
        <taxon>Halictidae</taxon>
        <taxon>Rophitinae</taxon>
        <taxon>Dufourea</taxon>
    </lineage>
</organism>
<dbReference type="Pfam" id="PF13412">
    <property type="entry name" value="HTH_24"/>
    <property type="match status" value="1"/>
</dbReference>
<sequence length="126" mass="14791">MTVKVKWNASKKIIVCCVWSLCQNWFSKFRSGNFDVKDTTRFERPVKVDEDQIKALVEANRRITTREFAGRLNLSNSTVHVYLKQLSIVSKLDIWGPQVLKERDLIRRITICDILLKCEENDTFLK</sequence>
<keyword evidence="2" id="KW-1185">Reference proteome</keyword>
<dbReference type="GO" id="GO:0044547">
    <property type="term" value="F:DNA topoisomerase binding"/>
    <property type="evidence" value="ECO:0007669"/>
    <property type="project" value="TreeGrafter"/>
</dbReference>
<evidence type="ECO:0000313" key="1">
    <source>
        <dbReference type="EMBL" id="KZC14623.1"/>
    </source>
</evidence>
<dbReference type="GO" id="GO:0046975">
    <property type="term" value="F:histone H3K36 methyltransferase activity"/>
    <property type="evidence" value="ECO:0007669"/>
    <property type="project" value="TreeGrafter"/>
</dbReference>
<dbReference type="GO" id="GO:0035861">
    <property type="term" value="C:site of double-strand break"/>
    <property type="evidence" value="ECO:0007669"/>
    <property type="project" value="TreeGrafter"/>
</dbReference>
<dbReference type="GO" id="GO:0003690">
    <property type="term" value="F:double-stranded DNA binding"/>
    <property type="evidence" value="ECO:0007669"/>
    <property type="project" value="TreeGrafter"/>
</dbReference>
<dbReference type="GO" id="GO:0042800">
    <property type="term" value="F:histone H3K4 methyltransferase activity"/>
    <property type="evidence" value="ECO:0007669"/>
    <property type="project" value="TreeGrafter"/>
</dbReference>
<dbReference type="GO" id="GO:0044774">
    <property type="term" value="P:mitotic DNA integrity checkpoint signaling"/>
    <property type="evidence" value="ECO:0007669"/>
    <property type="project" value="TreeGrafter"/>
</dbReference>
<keyword evidence="1" id="KW-0808">Transferase</keyword>
<name>A0A154PRX6_DUFNO</name>
<reference evidence="1 2" key="1">
    <citation type="submission" date="2015-07" db="EMBL/GenBank/DDBJ databases">
        <title>The genome of Dufourea novaeangliae.</title>
        <authorList>
            <person name="Pan H."/>
            <person name="Kapheim K."/>
        </authorList>
    </citation>
    <scope>NUCLEOTIDE SEQUENCE [LARGE SCALE GENOMIC DNA]</scope>
    <source>
        <strain evidence="1">0120121106</strain>
        <tissue evidence="1">Whole body</tissue>
    </source>
</reference>
<dbReference type="GO" id="GO:0000793">
    <property type="term" value="C:condensed chromosome"/>
    <property type="evidence" value="ECO:0007669"/>
    <property type="project" value="TreeGrafter"/>
</dbReference>
<dbReference type="OrthoDB" id="10032414at2759"/>
<proteinExistence type="predicted"/>
<dbReference type="EMBL" id="KQ435095">
    <property type="protein sequence ID" value="KZC14623.1"/>
    <property type="molecule type" value="Genomic_DNA"/>
</dbReference>
<dbReference type="InterPro" id="IPR052709">
    <property type="entry name" value="Transposase-MT_Hybrid"/>
</dbReference>
<dbReference type="GO" id="GO:0015074">
    <property type="term" value="P:DNA integration"/>
    <property type="evidence" value="ECO:0007669"/>
    <property type="project" value="TreeGrafter"/>
</dbReference>
<evidence type="ECO:0000313" key="2">
    <source>
        <dbReference type="Proteomes" id="UP000076502"/>
    </source>
</evidence>